<dbReference type="AlphaFoldDB" id="A0A166DZI9"/>
<evidence type="ECO:0000313" key="1">
    <source>
        <dbReference type="EMBL" id="KZT39059.1"/>
    </source>
</evidence>
<sequence length="97" mass="10831">MVQFRLQLVAVELTTGWWACSSSYIEHPENPPISMPLRMTHSLCLSIQLHVVGESCSRPVKTNLRARSCTAVVRLWSALSQNVIDVKPAVHCSRAET</sequence>
<organism evidence="1 2">
    <name type="scientific">Sistotremastrum suecicum HHB10207 ss-3</name>
    <dbReference type="NCBI Taxonomy" id="1314776"/>
    <lineage>
        <taxon>Eukaryota</taxon>
        <taxon>Fungi</taxon>
        <taxon>Dikarya</taxon>
        <taxon>Basidiomycota</taxon>
        <taxon>Agaricomycotina</taxon>
        <taxon>Agaricomycetes</taxon>
        <taxon>Sistotremastrales</taxon>
        <taxon>Sistotremastraceae</taxon>
        <taxon>Sistotremastrum</taxon>
    </lineage>
</organism>
<dbReference type="EMBL" id="KV428052">
    <property type="protein sequence ID" value="KZT39059.1"/>
    <property type="molecule type" value="Genomic_DNA"/>
</dbReference>
<keyword evidence="2" id="KW-1185">Reference proteome</keyword>
<proteinExistence type="predicted"/>
<accession>A0A166DZI9</accession>
<reference evidence="1 2" key="1">
    <citation type="journal article" date="2016" name="Mol. Biol. Evol.">
        <title>Comparative Genomics of Early-Diverging Mushroom-Forming Fungi Provides Insights into the Origins of Lignocellulose Decay Capabilities.</title>
        <authorList>
            <person name="Nagy L.G."/>
            <person name="Riley R."/>
            <person name="Tritt A."/>
            <person name="Adam C."/>
            <person name="Daum C."/>
            <person name="Floudas D."/>
            <person name="Sun H."/>
            <person name="Yadav J.S."/>
            <person name="Pangilinan J."/>
            <person name="Larsson K.H."/>
            <person name="Matsuura K."/>
            <person name="Barry K."/>
            <person name="Labutti K."/>
            <person name="Kuo R."/>
            <person name="Ohm R.A."/>
            <person name="Bhattacharya S.S."/>
            <person name="Shirouzu T."/>
            <person name="Yoshinaga Y."/>
            <person name="Martin F.M."/>
            <person name="Grigoriev I.V."/>
            <person name="Hibbett D.S."/>
        </authorList>
    </citation>
    <scope>NUCLEOTIDE SEQUENCE [LARGE SCALE GENOMIC DNA]</scope>
    <source>
        <strain evidence="1 2">HHB10207 ss-3</strain>
    </source>
</reference>
<evidence type="ECO:0000313" key="2">
    <source>
        <dbReference type="Proteomes" id="UP000076798"/>
    </source>
</evidence>
<name>A0A166DZI9_9AGAM</name>
<dbReference type="Proteomes" id="UP000076798">
    <property type="component" value="Unassembled WGS sequence"/>
</dbReference>
<gene>
    <name evidence="1" type="ORF">SISSUDRAFT_677313</name>
</gene>
<protein>
    <submittedName>
        <fullName evidence="1">Uncharacterized protein</fullName>
    </submittedName>
</protein>